<dbReference type="Gene3D" id="2.70.98.10">
    <property type="match status" value="1"/>
</dbReference>
<dbReference type="InterPro" id="IPR004843">
    <property type="entry name" value="Calcineurin-like_PHP"/>
</dbReference>
<dbReference type="GO" id="GO:0005975">
    <property type="term" value="P:carbohydrate metabolic process"/>
    <property type="evidence" value="ECO:0007669"/>
    <property type="project" value="InterPro"/>
</dbReference>
<sequence>MGLRPSPTDGAPRRRSRSAVLVLAAVTAATPLLAAVPASADTLTAFDAVDPFIGTELDTTENKSNDAYGNTFPGATVPFGLVQSSPTTFREGGNGEKGGYEYTGTQLRGFGLTRMSGTGCTGNYSGFDVPILPFTGDLVDGALPTDPGATIRDYYLDFSHDDEIAQPGYYSVETANGVVTELTSTERTAVSRFDFPEGTDATLLLDVAGSNNAISASAVSIDAATSTVEGSVTAAGLCGSAPYTLHFSATFDAPFASHGVWDDGAVTAGGDEASGTSAKHGTGAFLTFADGAEVTARIGISYVDVDGAELNRTTEVGDTSFDDVRAGARAAWEDALARIEVGGGTDEQRIKLYTALYHALHHPNAFNDVDGRYIGADKQIHEVEEGRTLYTNYAGWDFYRSSAQLIAMLYPEVASDINHSILTLTQQNGGRWVDGWAQHNPQTRMAADSLPTAVSSIDAFGSTDYDREAALASLTSSQTLPGTRSSRPDAQQYFATGVVENRKGNFATARVLEYSITDFAIAQLAERLGDDAASERYMVGAQSWLNVFDDQTQHIRPRERTGFDRGFDLRGRDGTGGGQFNQATGYQYGWLVPHNMGSLVDRRGGLEAATRALDEHTVDLDAGAYTQVGAYLSNQPSLNMPWSYHWLQAPHRTTDVLHRATDLWDTTPAGIPGNDDLGGLSAWYVWSNLGIYPGIYGTANLLVSAPHFEQITIRSADSDRVYEINAPGQNETVRYTTALKVDGVEHTSSWVGEDFAREGGTLDFTLAATPGAWGTTAADVPPSYTDGMNDRNNVGTTPNGRGNMGSLDYSDWSFSRETLAQRGAAPGAQLPLGDTGITFTWPETAVGEPDNWIVNGQRIEVDAPGAATVSILGLATNGPSKGTAYAEYSDGTRQAIAVELTDWAGQPGGGNSTVVQLEGRNNVNGTSAGGTFRVFATRPAPLDASKDLVAVHLPRVTDKGVMHVFDVAASTTPFVDPNAPTGAPDRIILTVPEDPSTSQYVTWRSTSSLPIDGKVEVRTVDEAGVPQGAVVTVDAEEKPERTLNGYPSRSHSAKLVDLEPGTTYTYRVGAGAAWSEWSEFTTATAEADPFTFLYFGDAQEGIDTVWHDSVDAAWAAAPDARLSIYAGDMTNTSTIEKEWDDWLGGIGEKARTTNAVPTPGNHEVGPEPFMEHYLDTFEHDDNGPVAADAGRFAGTYGAHLARVLKDTVYFSDFQGVRFVTLNANRDDICPISRPAGLASFSCDTARTAWMTMQATWLDRVLQENPHEWSVVTAHQPVYSTGVSGNGLRDEANWRSHILPVLETNNVDLVLQGHDHTYGRGYSSSTATGMDGVTAGPVFVVSNAGQKHYTLPSATDNIWTRNNATAVVRAQDTATFQKITVDGDTLEYTSVVTQNRPGGSASVAVGEELDSFTITKREDGAKWVTEAGVAVPGPEVAPVNVDQPFNGSFDDATFGEVIFDDDFSTDRLAEYTTFAGPGEPQAALSVDTGAGVLNAVADGRRWSNLQVPVEAGDSFAIVVEPEHFAGVASGEDTFFLGAAAGANDRAQSWYHDPGGSSGFEKFSGGTRRGLAEGPARCPSAGRRATGSPPSSTPARCRRGSRRTASGARSPPASPVCGSIRPTWPGGSPRSASAWTRARSRSTA</sequence>
<feature type="signal peptide" evidence="3">
    <location>
        <begin position="1"/>
        <end position="34"/>
    </location>
</feature>
<dbReference type="RefSeq" id="WP_109229836.1">
    <property type="nucleotide sequence ID" value="NZ_PYHR01000002.1"/>
</dbReference>
<dbReference type="Gene3D" id="1.20.1610.10">
    <property type="entry name" value="alpha-1,2-mannosidases domains"/>
    <property type="match status" value="1"/>
</dbReference>
<dbReference type="Pfam" id="PF07971">
    <property type="entry name" value="Glyco_hydro_92"/>
    <property type="match status" value="1"/>
</dbReference>
<organism evidence="5 6">
    <name type="scientific">Serinibacter arcticus</name>
    <dbReference type="NCBI Taxonomy" id="1655435"/>
    <lineage>
        <taxon>Bacteria</taxon>
        <taxon>Bacillati</taxon>
        <taxon>Actinomycetota</taxon>
        <taxon>Actinomycetes</taxon>
        <taxon>Micrococcales</taxon>
        <taxon>Beutenbergiaceae</taxon>
        <taxon>Serinibacter</taxon>
    </lineage>
</organism>
<dbReference type="CDD" id="cd00063">
    <property type="entry name" value="FN3"/>
    <property type="match status" value="1"/>
</dbReference>
<dbReference type="Proteomes" id="UP000245166">
    <property type="component" value="Unassembled WGS sequence"/>
</dbReference>
<evidence type="ECO:0000256" key="1">
    <source>
        <dbReference type="ARBA" id="ARBA00022729"/>
    </source>
</evidence>
<accession>A0A2U1ZWU5</accession>
<dbReference type="GO" id="GO:0006516">
    <property type="term" value="P:glycoprotein catabolic process"/>
    <property type="evidence" value="ECO:0007669"/>
    <property type="project" value="TreeGrafter"/>
</dbReference>
<dbReference type="GO" id="GO:0003993">
    <property type="term" value="F:acid phosphatase activity"/>
    <property type="evidence" value="ECO:0007669"/>
    <property type="project" value="InterPro"/>
</dbReference>
<dbReference type="InterPro" id="IPR005887">
    <property type="entry name" value="GH92_a_mannosidase_put"/>
</dbReference>
<dbReference type="InterPro" id="IPR050883">
    <property type="entry name" value="PNGase"/>
</dbReference>
<dbReference type="InterPro" id="IPR012939">
    <property type="entry name" value="Glyco_hydro_92"/>
</dbReference>
<comment type="caution">
    <text evidence="5">The sequence shown here is derived from an EMBL/GenBank/DDBJ whole genome shotgun (WGS) entry which is preliminary data.</text>
</comment>
<name>A0A2U1ZWU5_9MICO</name>
<dbReference type="EMBL" id="PYHR01000002">
    <property type="protein sequence ID" value="PWD51455.1"/>
    <property type="molecule type" value="Genomic_DNA"/>
</dbReference>
<dbReference type="InterPro" id="IPR029052">
    <property type="entry name" value="Metallo-depent_PP-like"/>
</dbReference>
<dbReference type="GO" id="GO:0046872">
    <property type="term" value="F:metal ion binding"/>
    <property type="evidence" value="ECO:0007669"/>
    <property type="project" value="InterPro"/>
</dbReference>
<evidence type="ECO:0000256" key="2">
    <source>
        <dbReference type="SAM" id="MobiDB-lite"/>
    </source>
</evidence>
<evidence type="ECO:0000313" key="5">
    <source>
        <dbReference type="EMBL" id="PWD51455.1"/>
    </source>
</evidence>
<dbReference type="Gene3D" id="3.30.2080.10">
    <property type="entry name" value="GH92 mannosidase domain"/>
    <property type="match status" value="1"/>
</dbReference>
<dbReference type="Pfam" id="PF16656">
    <property type="entry name" value="Pur_ac_phosph_N"/>
    <property type="match status" value="1"/>
</dbReference>
<feature type="chain" id="PRO_5039385038" evidence="3">
    <location>
        <begin position="35"/>
        <end position="1642"/>
    </location>
</feature>
<dbReference type="GO" id="GO:0005829">
    <property type="term" value="C:cytosol"/>
    <property type="evidence" value="ECO:0007669"/>
    <property type="project" value="TreeGrafter"/>
</dbReference>
<dbReference type="InterPro" id="IPR003961">
    <property type="entry name" value="FN3_dom"/>
</dbReference>
<dbReference type="PROSITE" id="PS50853">
    <property type="entry name" value="FN3"/>
    <property type="match status" value="1"/>
</dbReference>
<dbReference type="NCBIfam" id="TIGR01180">
    <property type="entry name" value="aman2_put"/>
    <property type="match status" value="1"/>
</dbReference>
<dbReference type="GO" id="GO:0030246">
    <property type="term" value="F:carbohydrate binding"/>
    <property type="evidence" value="ECO:0007669"/>
    <property type="project" value="InterPro"/>
</dbReference>
<reference evidence="5 6" key="1">
    <citation type="submission" date="2018-03" db="EMBL/GenBank/DDBJ databases">
        <title>Genome assembly of novel Miniimonas species PCH200.</title>
        <authorList>
            <person name="Thakur V."/>
            <person name="Kumar V."/>
            <person name="Singh D."/>
        </authorList>
    </citation>
    <scope>NUCLEOTIDE SEQUENCE [LARGE SCALE GENOMIC DNA]</scope>
    <source>
        <strain evidence="5 6">PCH200</strain>
    </source>
</reference>
<evidence type="ECO:0000256" key="3">
    <source>
        <dbReference type="SAM" id="SignalP"/>
    </source>
</evidence>
<feature type="domain" description="Fibronectin type-III" evidence="4">
    <location>
        <begin position="991"/>
        <end position="1087"/>
    </location>
</feature>
<dbReference type="InterPro" id="IPR008963">
    <property type="entry name" value="Purple_acid_Pase-like_N"/>
</dbReference>
<keyword evidence="6" id="KW-1185">Reference proteome</keyword>
<dbReference type="Gene3D" id="1.20.1050.60">
    <property type="entry name" value="alpha-1,2-mannosidase"/>
    <property type="match status" value="1"/>
</dbReference>
<dbReference type="Pfam" id="PF00149">
    <property type="entry name" value="Metallophos"/>
    <property type="match status" value="1"/>
</dbReference>
<dbReference type="GO" id="GO:0000224">
    <property type="term" value="F:peptide-N4-(N-acetyl-beta-glucosaminyl)asparagine amidase activity"/>
    <property type="evidence" value="ECO:0007669"/>
    <property type="project" value="TreeGrafter"/>
</dbReference>
<protein>
    <submittedName>
        <fullName evidence="5">Alpha-mannosidase</fullName>
    </submittedName>
</protein>
<feature type="region of interest" description="Disordered" evidence="2">
    <location>
        <begin position="1546"/>
        <end position="1642"/>
    </location>
</feature>
<dbReference type="SUPFAM" id="SSF49363">
    <property type="entry name" value="Purple acid phosphatase, N-terminal domain"/>
    <property type="match status" value="1"/>
</dbReference>
<dbReference type="Gene3D" id="3.60.21.10">
    <property type="match status" value="1"/>
</dbReference>
<dbReference type="InterPro" id="IPR008928">
    <property type="entry name" value="6-hairpin_glycosidase_sf"/>
</dbReference>
<dbReference type="InterPro" id="IPR015914">
    <property type="entry name" value="PAPs_N"/>
</dbReference>
<dbReference type="SUPFAM" id="SSF56300">
    <property type="entry name" value="Metallo-dependent phosphatases"/>
    <property type="match status" value="1"/>
</dbReference>
<feature type="compositionally biased region" description="Low complexity" evidence="2">
    <location>
        <begin position="1628"/>
        <end position="1642"/>
    </location>
</feature>
<dbReference type="PANTHER" id="PTHR12143">
    <property type="entry name" value="PEPTIDE N-GLYCANASE PNGASE -RELATED"/>
    <property type="match status" value="1"/>
</dbReference>
<keyword evidence="1 3" id="KW-0732">Signal</keyword>
<dbReference type="SUPFAM" id="SSF48208">
    <property type="entry name" value="Six-hairpin glycosidases"/>
    <property type="match status" value="1"/>
</dbReference>
<dbReference type="PANTHER" id="PTHR12143:SF39">
    <property type="entry name" value="SECRETED PROTEIN"/>
    <property type="match status" value="1"/>
</dbReference>
<dbReference type="InterPro" id="IPR014718">
    <property type="entry name" value="GH-type_carb-bd"/>
</dbReference>
<gene>
    <name evidence="5" type="ORF">C8046_13110</name>
</gene>
<dbReference type="Gene3D" id="2.60.40.380">
    <property type="entry name" value="Purple acid phosphatase-like, N-terminal"/>
    <property type="match status" value="1"/>
</dbReference>
<evidence type="ECO:0000259" key="4">
    <source>
        <dbReference type="PROSITE" id="PS50853"/>
    </source>
</evidence>
<proteinExistence type="predicted"/>
<dbReference type="InterPro" id="IPR041371">
    <property type="entry name" value="GH92_N"/>
</dbReference>
<dbReference type="Pfam" id="PF17678">
    <property type="entry name" value="Glyco_hydro_92N"/>
    <property type="match status" value="1"/>
</dbReference>
<evidence type="ECO:0000313" key="6">
    <source>
        <dbReference type="Proteomes" id="UP000245166"/>
    </source>
</evidence>